<dbReference type="PANTHER" id="PTHR21705:SF11">
    <property type="entry name" value="FHIP FAMILY PROTEIN CG3558"/>
    <property type="match status" value="1"/>
</dbReference>
<dbReference type="EMBL" id="JADGJD010001011">
    <property type="protein sequence ID" value="KAJ3047197.1"/>
    <property type="molecule type" value="Genomic_DNA"/>
</dbReference>
<protein>
    <recommendedName>
        <fullName evidence="3">FHF complex subunit HOOK-interacting protein C-terminal domain-containing protein</fullName>
    </recommendedName>
</protein>
<dbReference type="InterPro" id="IPR045669">
    <property type="entry name" value="FHIP_C"/>
</dbReference>
<proteinExistence type="inferred from homology"/>
<evidence type="ECO:0000313" key="5">
    <source>
        <dbReference type="Proteomes" id="UP001212841"/>
    </source>
</evidence>
<dbReference type="Pfam" id="PF19314">
    <property type="entry name" value="DUF5917"/>
    <property type="match status" value="1"/>
</dbReference>
<feature type="non-terminal residue" evidence="4">
    <location>
        <position position="695"/>
    </location>
</feature>
<dbReference type="Proteomes" id="UP001212841">
    <property type="component" value="Unassembled WGS sequence"/>
</dbReference>
<gene>
    <name evidence="4" type="ORF">HK097_000151</name>
</gene>
<dbReference type="PANTHER" id="PTHR21705">
    <property type="entry name" value="RAI16 PROTEIN-RELATED"/>
    <property type="match status" value="1"/>
</dbReference>
<dbReference type="Pfam" id="PF10257">
    <property type="entry name" value="RAI16-like"/>
    <property type="match status" value="1"/>
</dbReference>
<sequence>MSIPFAASVYESPAQRRKRAQSFPIPQTVSAMDDFLDRMLTSLKQSPQRIRTSNSLHKFQRAWDDIVVEHKLESNWTRQVTQTDIPNALEQLLDILVKEQAVMNDGLETGRCTELFLNDDMLGQLVEISENDVPLGFRSEVIHFLSSLISLLDGRILFQSTLHRATLKLMKTCLADKEKKYEDAMLELENSIAFKIHELPELLEMFFTKNMVPRNVAAESLPTSSTDPSTTASNQPSSIRDFEFPLFDHLMQYVHLEGRRGDYARTSCMFLLELAKGDLQQYIAASDFATIAVAGLGGLYSQLPQALPETPRAGTRPTYAWATFTKDLESFLNLLRFVQDVLLKCPSPLITEAIRTELETTFLNNVVKASITTASDFNGTTVAMLFYIQQMLETIREDQLSELFVNYFLQSEDDHDDSEPETPSEIQLHIRDILISKLNSLSEQVVTGMLGLIQSLLENHSSRALHLLVERLPPRKAGFNGAISPLLWERNAQDMVIMDVDQHLAVVTRYFQLVQPDTAAATRETTIEAYLQDAEKFVRTYNRTLPKGAALNPKIFPRSSSLATPATVSQKSALATGTGGKPPIDSRVLEQMRKVGRDPTLNKLLKKFGTFWSHSMGINLALTGVLAQLAAAPEPVLYTYLFSGDILLGDGATASVGIPSLYATIVWLQKEMKERQNGIEEYEWRLESVREELFG</sequence>
<feature type="region of interest" description="Disordered" evidence="2">
    <location>
        <begin position="218"/>
        <end position="237"/>
    </location>
</feature>
<dbReference type="AlphaFoldDB" id="A0AAD5S8D6"/>
<comment type="caution">
    <text evidence="4">The sequence shown here is derived from an EMBL/GenBank/DDBJ whole genome shotgun (WGS) entry which is preliminary data.</text>
</comment>
<dbReference type="InterPro" id="IPR019384">
    <property type="entry name" value="FHIP"/>
</dbReference>
<reference evidence="4" key="1">
    <citation type="submission" date="2020-05" db="EMBL/GenBank/DDBJ databases">
        <title>Phylogenomic resolution of chytrid fungi.</title>
        <authorList>
            <person name="Stajich J.E."/>
            <person name="Amses K."/>
            <person name="Simmons R."/>
            <person name="Seto K."/>
            <person name="Myers J."/>
            <person name="Bonds A."/>
            <person name="Quandt C.A."/>
            <person name="Barry K."/>
            <person name="Liu P."/>
            <person name="Grigoriev I."/>
            <person name="Longcore J.E."/>
            <person name="James T.Y."/>
        </authorList>
    </citation>
    <scope>NUCLEOTIDE SEQUENCE</scope>
    <source>
        <strain evidence="4">JEL0318</strain>
    </source>
</reference>
<comment type="similarity">
    <text evidence="1">Belongs to the FHIP family.</text>
</comment>
<keyword evidence="5" id="KW-1185">Reference proteome</keyword>
<organism evidence="4 5">
    <name type="scientific">Rhizophlyctis rosea</name>
    <dbReference type="NCBI Taxonomy" id="64517"/>
    <lineage>
        <taxon>Eukaryota</taxon>
        <taxon>Fungi</taxon>
        <taxon>Fungi incertae sedis</taxon>
        <taxon>Chytridiomycota</taxon>
        <taxon>Chytridiomycota incertae sedis</taxon>
        <taxon>Chytridiomycetes</taxon>
        <taxon>Rhizophlyctidales</taxon>
        <taxon>Rhizophlyctidaceae</taxon>
        <taxon>Rhizophlyctis</taxon>
    </lineage>
</organism>
<evidence type="ECO:0000256" key="1">
    <source>
        <dbReference type="ARBA" id="ARBA00024336"/>
    </source>
</evidence>
<name>A0AAD5S8D6_9FUNG</name>
<accession>A0AAD5S8D6</accession>
<feature type="domain" description="FHF complex subunit HOOK-interacting protein C-terminal" evidence="3">
    <location>
        <begin position="598"/>
        <end position="693"/>
    </location>
</feature>
<feature type="compositionally biased region" description="Low complexity" evidence="2">
    <location>
        <begin position="220"/>
        <end position="233"/>
    </location>
</feature>
<evidence type="ECO:0000256" key="2">
    <source>
        <dbReference type="SAM" id="MobiDB-lite"/>
    </source>
</evidence>
<evidence type="ECO:0000313" key="4">
    <source>
        <dbReference type="EMBL" id="KAJ3047197.1"/>
    </source>
</evidence>
<evidence type="ECO:0000259" key="3">
    <source>
        <dbReference type="Pfam" id="PF19314"/>
    </source>
</evidence>